<dbReference type="PANTHER" id="PTHR31398">
    <property type="entry name" value="MEIOTIC NUCLEAR DIVISION PROTEIN 1 HOMOLOG"/>
    <property type="match status" value="1"/>
</dbReference>
<dbReference type="GO" id="GO:0005634">
    <property type="term" value="C:nucleus"/>
    <property type="evidence" value="ECO:0007669"/>
    <property type="project" value="TreeGrafter"/>
</dbReference>
<dbReference type="EMBL" id="CAMPGE010002396">
    <property type="protein sequence ID" value="CAI2361198.1"/>
    <property type="molecule type" value="Genomic_DNA"/>
</dbReference>
<sequence length="525" mass="61930">MPNCYLKTLKWSYNRIRNRDIFRQSVSLTYRGKDNFSNFAGGLATLIMLLILLGYTVVLLRTMFKRTDVSWNQNSIQTDLRYDDTALVWDKEDPEFKIYWDAYKDVGLYEEVDTPEKLIKTNYYHQRNIRNNPTRKDTIPNQKITHTLISKFHCLSIPEVMLFIADLDCSNSFLTSDDSLGFDGDAAPHCPNFSGHDVQGNEGGEYTHSLIFMTFNICYEDWNKYNGTYYCADKKISKAIVKNSIIRIHLNNRYIDLNNIDNPIQKYYDEPFQIQYKEDKRTTVKFKLRKHEVILEDSFFPLPWDTEPKYFNSIEDFQIFEENIVSGSFGTVRVEISRDPQVDQHQRRVLNFLEVTGVLGGIFEIFELGFGVLLGLYSSLMFKRKIYKDLVKYEEKFKLMQKCIENLQSRLENRSDSNNIQAQPDNQIINEEVKEEMYNIREKSSNNLNEESKHNLIRRFKEEIKAHQSDFKPLEEEGSFQNEEENNQLRKDVEQNNLYLNLGNQAAQNLQHILHEKKLSDSKFK</sequence>
<dbReference type="GO" id="GO:0007131">
    <property type="term" value="P:reciprocal meiotic recombination"/>
    <property type="evidence" value="ECO:0007669"/>
    <property type="project" value="TreeGrafter"/>
</dbReference>
<feature type="transmembrane region" description="Helical" evidence="1">
    <location>
        <begin position="355"/>
        <end position="377"/>
    </location>
</feature>
<name>A0AAD1X326_EUPCR</name>
<accession>A0AAD1X326</accession>
<evidence type="ECO:0000256" key="1">
    <source>
        <dbReference type="SAM" id="Phobius"/>
    </source>
</evidence>
<evidence type="ECO:0000313" key="2">
    <source>
        <dbReference type="EMBL" id="CAI2361198.1"/>
    </source>
</evidence>
<proteinExistence type="predicted"/>
<reference evidence="2" key="1">
    <citation type="submission" date="2023-07" db="EMBL/GenBank/DDBJ databases">
        <authorList>
            <consortium name="AG Swart"/>
            <person name="Singh M."/>
            <person name="Singh A."/>
            <person name="Seah K."/>
            <person name="Emmerich C."/>
        </authorList>
    </citation>
    <scope>NUCLEOTIDE SEQUENCE</scope>
    <source>
        <strain evidence="2">DP1</strain>
    </source>
</reference>
<dbReference type="Proteomes" id="UP001295684">
    <property type="component" value="Unassembled WGS sequence"/>
</dbReference>
<keyword evidence="3" id="KW-1185">Reference proteome</keyword>
<gene>
    <name evidence="2" type="ORF">ECRASSUSDP1_LOCUS2508</name>
</gene>
<dbReference type="PANTHER" id="PTHR31398:SF0">
    <property type="entry name" value="MEIOTIC NUCLEAR DIVISION PROTEIN 1 HOMOLOG"/>
    <property type="match status" value="1"/>
</dbReference>
<evidence type="ECO:0000313" key="3">
    <source>
        <dbReference type="Proteomes" id="UP001295684"/>
    </source>
</evidence>
<dbReference type="AlphaFoldDB" id="A0AAD1X326"/>
<protein>
    <submittedName>
        <fullName evidence="2">Uncharacterized protein</fullName>
    </submittedName>
</protein>
<keyword evidence="1" id="KW-0812">Transmembrane</keyword>
<organism evidence="2 3">
    <name type="scientific">Euplotes crassus</name>
    <dbReference type="NCBI Taxonomy" id="5936"/>
    <lineage>
        <taxon>Eukaryota</taxon>
        <taxon>Sar</taxon>
        <taxon>Alveolata</taxon>
        <taxon>Ciliophora</taxon>
        <taxon>Intramacronucleata</taxon>
        <taxon>Spirotrichea</taxon>
        <taxon>Hypotrichia</taxon>
        <taxon>Euplotida</taxon>
        <taxon>Euplotidae</taxon>
        <taxon>Moneuplotes</taxon>
    </lineage>
</organism>
<feature type="transmembrane region" description="Helical" evidence="1">
    <location>
        <begin position="39"/>
        <end position="60"/>
    </location>
</feature>
<keyword evidence="1" id="KW-1133">Transmembrane helix</keyword>
<comment type="caution">
    <text evidence="2">The sequence shown here is derived from an EMBL/GenBank/DDBJ whole genome shotgun (WGS) entry which is preliminary data.</text>
</comment>
<keyword evidence="1" id="KW-0472">Membrane</keyword>